<dbReference type="EMBL" id="NBCO01000035">
    <property type="protein sequence ID" value="ORC85377.1"/>
    <property type="molecule type" value="Genomic_DNA"/>
</dbReference>
<evidence type="ECO:0000313" key="5">
    <source>
        <dbReference type="EMBL" id="ORC85377.1"/>
    </source>
</evidence>
<evidence type="ECO:0000256" key="4">
    <source>
        <dbReference type="SAM" id="MobiDB-lite"/>
    </source>
</evidence>
<feature type="repeat" description="ANK" evidence="3">
    <location>
        <begin position="74"/>
        <end position="106"/>
    </location>
</feature>
<evidence type="ECO:0000256" key="3">
    <source>
        <dbReference type="PROSITE-ProRule" id="PRU00023"/>
    </source>
</evidence>
<dbReference type="Pfam" id="PF13637">
    <property type="entry name" value="Ank_4"/>
    <property type="match status" value="1"/>
</dbReference>
<dbReference type="PANTHER" id="PTHR24201">
    <property type="entry name" value="ANK_REP_REGION DOMAIN-CONTAINING PROTEIN"/>
    <property type="match status" value="1"/>
</dbReference>
<dbReference type="Proteomes" id="UP000192257">
    <property type="component" value="Unassembled WGS sequence"/>
</dbReference>
<dbReference type="Pfam" id="PF12796">
    <property type="entry name" value="Ank_2"/>
    <property type="match status" value="1"/>
</dbReference>
<reference evidence="5 6" key="1">
    <citation type="submission" date="2017-03" db="EMBL/GenBank/DDBJ databases">
        <title>An alternative strategy for trypanosome survival in the mammalian bloodstream revealed through genome and transcriptome analysis of the ubiquitous bovine parasite Trypanosoma (Megatrypanum) theileri.</title>
        <authorList>
            <person name="Kelly S."/>
            <person name="Ivens A."/>
            <person name="Mott A."/>
            <person name="O'Neill E."/>
            <person name="Emms D."/>
            <person name="Macleod O."/>
            <person name="Voorheis P."/>
            <person name="Matthews J."/>
            <person name="Matthews K."/>
            <person name="Carrington M."/>
        </authorList>
    </citation>
    <scope>NUCLEOTIDE SEQUENCE [LARGE SCALE GENOMIC DNA]</scope>
    <source>
        <strain evidence="5">Edinburgh</strain>
    </source>
</reference>
<sequence length="379" mass="41280">MQQTSTAAGFAFRRACQQGNMRAVQDFIRHGCDVESTADDGCTALWLAAEAGHAEVVEFLCSRGANVNAGKQSGHATPLFVAAQNGCLTAARVLLHYGADPNSCRDTGATPLFIAAQQGYLEMLQLLLDSGARAAIRNRQGVSPMMVAAYQGHVNCVLLLLEAGCDPYEVALGRNTIEWGEAGGFGKEVAQAVMQQLGTLKTEEKEENVIPWRSPSTSGKSNLVRGQHRDAHSYLGLSRSASETSGKTHDCRGTSLHSTVGSNYEPQFLLRKQQHSRSANTGTKDLSRQSGCSESVKSRGLRSSSHVVKSSSSAPSSRLQEMIKREIEENAAFEKMQRSRFQTNGSGKVFSDVSEPVKVKETHEKWEIWKQMLQERLSD</sequence>
<comment type="caution">
    <text evidence="5">The sequence shown here is derived from an EMBL/GenBank/DDBJ whole genome shotgun (WGS) entry which is preliminary data.</text>
</comment>
<dbReference type="GO" id="GO:0005634">
    <property type="term" value="C:nucleus"/>
    <property type="evidence" value="ECO:0007669"/>
    <property type="project" value="TreeGrafter"/>
</dbReference>
<dbReference type="SMART" id="SM00248">
    <property type="entry name" value="ANK"/>
    <property type="match status" value="4"/>
</dbReference>
<dbReference type="InterPro" id="IPR036770">
    <property type="entry name" value="Ankyrin_rpt-contain_sf"/>
</dbReference>
<dbReference type="InterPro" id="IPR002110">
    <property type="entry name" value="Ankyrin_rpt"/>
</dbReference>
<feature type="compositionally biased region" description="Low complexity" evidence="4">
    <location>
        <begin position="303"/>
        <end position="317"/>
    </location>
</feature>
<dbReference type="SUPFAM" id="SSF48403">
    <property type="entry name" value="Ankyrin repeat"/>
    <property type="match status" value="1"/>
</dbReference>
<organism evidence="5 6">
    <name type="scientific">Trypanosoma theileri</name>
    <dbReference type="NCBI Taxonomy" id="67003"/>
    <lineage>
        <taxon>Eukaryota</taxon>
        <taxon>Discoba</taxon>
        <taxon>Euglenozoa</taxon>
        <taxon>Kinetoplastea</taxon>
        <taxon>Metakinetoplastina</taxon>
        <taxon>Trypanosomatida</taxon>
        <taxon>Trypanosomatidae</taxon>
        <taxon>Trypanosoma</taxon>
    </lineage>
</organism>
<dbReference type="GeneID" id="39988954"/>
<dbReference type="PROSITE" id="PS50297">
    <property type="entry name" value="ANK_REP_REGION"/>
    <property type="match status" value="4"/>
</dbReference>
<dbReference type="STRING" id="67003.A0A1X0NL60"/>
<evidence type="ECO:0000313" key="6">
    <source>
        <dbReference type="Proteomes" id="UP000192257"/>
    </source>
</evidence>
<dbReference type="RefSeq" id="XP_028879443.1">
    <property type="nucleotide sequence ID" value="XM_029029174.1"/>
</dbReference>
<feature type="repeat" description="ANK" evidence="3">
    <location>
        <begin position="107"/>
        <end position="139"/>
    </location>
</feature>
<dbReference type="PANTHER" id="PTHR24201:SF16">
    <property type="entry name" value="ANKYRIN-1-LIKE-RELATED"/>
    <property type="match status" value="1"/>
</dbReference>
<feature type="repeat" description="ANK" evidence="3">
    <location>
        <begin position="140"/>
        <end position="166"/>
    </location>
</feature>
<keyword evidence="6" id="KW-1185">Reference proteome</keyword>
<protein>
    <submittedName>
        <fullName evidence="5">Ankyrin</fullName>
    </submittedName>
</protein>
<dbReference type="AlphaFoldDB" id="A0A1X0NL60"/>
<feature type="compositionally biased region" description="Polar residues" evidence="4">
    <location>
        <begin position="276"/>
        <end position="295"/>
    </location>
</feature>
<dbReference type="Gene3D" id="1.25.40.20">
    <property type="entry name" value="Ankyrin repeat-containing domain"/>
    <property type="match status" value="2"/>
</dbReference>
<dbReference type="VEuPathDB" id="TriTrypDB:TM35_000351210"/>
<feature type="region of interest" description="Disordered" evidence="4">
    <location>
        <begin position="273"/>
        <end position="319"/>
    </location>
</feature>
<dbReference type="OrthoDB" id="194358at2759"/>
<keyword evidence="2 3" id="KW-0040">ANK repeat</keyword>
<evidence type="ECO:0000256" key="1">
    <source>
        <dbReference type="ARBA" id="ARBA00022737"/>
    </source>
</evidence>
<accession>A0A1X0NL60</accession>
<evidence type="ECO:0000256" key="2">
    <source>
        <dbReference type="ARBA" id="ARBA00023043"/>
    </source>
</evidence>
<feature type="repeat" description="ANK" evidence="3">
    <location>
        <begin position="40"/>
        <end position="72"/>
    </location>
</feature>
<dbReference type="InterPro" id="IPR050776">
    <property type="entry name" value="Ank_Repeat/CDKN_Inhibitor"/>
</dbReference>
<name>A0A1X0NL60_9TRYP</name>
<dbReference type="PROSITE" id="PS50088">
    <property type="entry name" value="ANK_REPEAT"/>
    <property type="match status" value="4"/>
</dbReference>
<keyword evidence="1" id="KW-0677">Repeat</keyword>
<feature type="region of interest" description="Disordered" evidence="4">
    <location>
        <begin position="205"/>
        <end position="258"/>
    </location>
</feature>
<gene>
    <name evidence="5" type="ORF">TM35_000351210</name>
</gene>
<proteinExistence type="predicted"/>